<dbReference type="InterPro" id="IPR050942">
    <property type="entry name" value="F-box_BR-signaling"/>
</dbReference>
<dbReference type="EMBL" id="KB870807">
    <property type="protein sequence ID" value="EOA32825.1"/>
    <property type="molecule type" value="Genomic_DNA"/>
</dbReference>
<evidence type="ECO:0000259" key="1">
    <source>
        <dbReference type="Pfam" id="PF03478"/>
    </source>
</evidence>
<keyword evidence="3" id="KW-1185">Reference proteome</keyword>
<gene>
    <name evidence="2" type="ORF">CARUB_v10016136mg</name>
</gene>
<accession>R0I4A4</accession>
<evidence type="ECO:0000313" key="3">
    <source>
        <dbReference type="Proteomes" id="UP000029121"/>
    </source>
</evidence>
<name>R0I4A4_9BRAS</name>
<protein>
    <recommendedName>
        <fullName evidence="1">KIB1-4 beta-propeller domain-containing protein</fullName>
    </recommendedName>
</protein>
<dbReference type="InterPro" id="IPR005174">
    <property type="entry name" value="KIB1-4_b-propeller"/>
</dbReference>
<dbReference type="Proteomes" id="UP000029121">
    <property type="component" value="Unassembled WGS sequence"/>
</dbReference>
<feature type="domain" description="KIB1-4 beta-propeller" evidence="1">
    <location>
        <begin position="76"/>
        <end position="374"/>
    </location>
</feature>
<evidence type="ECO:0000313" key="2">
    <source>
        <dbReference type="EMBL" id="EOA32825.1"/>
    </source>
</evidence>
<dbReference type="STRING" id="81985.R0I4A4"/>
<reference evidence="3" key="1">
    <citation type="journal article" date="2013" name="Nat. Genet.">
        <title>The Capsella rubella genome and the genomic consequences of rapid mating system evolution.</title>
        <authorList>
            <person name="Slotte T."/>
            <person name="Hazzouri K.M."/>
            <person name="Agren J.A."/>
            <person name="Koenig D."/>
            <person name="Maumus F."/>
            <person name="Guo Y.L."/>
            <person name="Steige K."/>
            <person name="Platts A.E."/>
            <person name="Escobar J.S."/>
            <person name="Newman L.K."/>
            <person name="Wang W."/>
            <person name="Mandakova T."/>
            <person name="Vello E."/>
            <person name="Smith L.M."/>
            <person name="Henz S.R."/>
            <person name="Steffen J."/>
            <person name="Takuno S."/>
            <person name="Brandvain Y."/>
            <person name="Coop G."/>
            <person name="Andolfatto P."/>
            <person name="Hu T.T."/>
            <person name="Blanchette M."/>
            <person name="Clark R.M."/>
            <person name="Quesneville H."/>
            <person name="Nordborg M."/>
            <person name="Gaut B.S."/>
            <person name="Lysak M.A."/>
            <person name="Jenkins J."/>
            <person name="Grimwood J."/>
            <person name="Chapman J."/>
            <person name="Prochnik S."/>
            <person name="Shu S."/>
            <person name="Rokhsar D."/>
            <person name="Schmutz J."/>
            <person name="Weigel D."/>
            <person name="Wright S.I."/>
        </authorList>
    </citation>
    <scope>NUCLEOTIDE SEQUENCE [LARGE SCALE GENOMIC DNA]</scope>
    <source>
        <strain evidence="3">cv. Monte Gargano</strain>
    </source>
</reference>
<dbReference type="AlphaFoldDB" id="R0I4A4"/>
<organism evidence="2 3">
    <name type="scientific">Capsella rubella</name>
    <dbReference type="NCBI Taxonomy" id="81985"/>
    <lineage>
        <taxon>Eukaryota</taxon>
        <taxon>Viridiplantae</taxon>
        <taxon>Streptophyta</taxon>
        <taxon>Embryophyta</taxon>
        <taxon>Tracheophyta</taxon>
        <taxon>Spermatophyta</taxon>
        <taxon>Magnoliopsida</taxon>
        <taxon>eudicotyledons</taxon>
        <taxon>Gunneridae</taxon>
        <taxon>Pentapetalae</taxon>
        <taxon>rosids</taxon>
        <taxon>malvids</taxon>
        <taxon>Brassicales</taxon>
        <taxon>Brassicaceae</taxon>
        <taxon>Camelineae</taxon>
        <taxon>Capsella</taxon>
    </lineage>
</organism>
<dbReference type="PANTHER" id="PTHR44259">
    <property type="entry name" value="OS07G0183000 PROTEIN-RELATED"/>
    <property type="match status" value="1"/>
</dbReference>
<dbReference type="PANTHER" id="PTHR44259:SF31">
    <property type="entry name" value="F-BOX FAMILY PROTEIN"/>
    <property type="match status" value="1"/>
</dbReference>
<sequence>LICLHHPNYLIEFQLIRIQRDINCRPMWLKLSASCSGTASSVCSDWYSVSKQTVPRKSLSPYLILFPDDTTDCLLYNPHEKDIIYIRAAPSRLLASCGKWLLMIDSQSRLYVIDVFSGNKIDLPPLESLKSNDSFLKRMEDKDKEFEWEFSEGYVYLLHTDEIRARLWIDEKAEEIALVWFFDSPACFLGFYKKGNAHYDLIPITYDIARILTGMLCLILRGYCLYILTMRRFVRVIDFSMKQGFEEVTGIDPDPYSPIFPPLRYHCHFSIAVTTLGEVLFVTSTKNNEMAFRIYKMDPNAEPDDHMPDLLDVDSLGDEALLLDLGITVPANYTLGIKPNSIYFTHHNLIHSKKVWNKVDHVLPPYDVDICVFNLSTKTLEPFPAPSNMTLKDARLIFS</sequence>
<feature type="non-terminal residue" evidence="2">
    <location>
        <position position="1"/>
    </location>
</feature>
<dbReference type="Pfam" id="PF03478">
    <property type="entry name" value="Beta-prop_KIB1-4"/>
    <property type="match status" value="1"/>
</dbReference>
<proteinExistence type="predicted"/>